<evidence type="ECO:0000313" key="3">
    <source>
        <dbReference type="Proteomes" id="UP000256829"/>
    </source>
</evidence>
<keyword evidence="3" id="KW-1185">Reference proteome</keyword>
<accession>A0A3D8VH48</accession>
<reference evidence="2 3" key="1">
    <citation type="submission" date="2018-08" db="EMBL/GenBank/DDBJ databases">
        <title>Lysobacter soli KCTC 22011, whole genome shotgun sequence.</title>
        <authorList>
            <person name="Zhang X."/>
            <person name="Feng G."/>
            <person name="Zhu H."/>
        </authorList>
    </citation>
    <scope>NUCLEOTIDE SEQUENCE [LARGE SCALE GENOMIC DNA]</scope>
    <source>
        <strain evidence="2 3">KCTC 22011</strain>
    </source>
</reference>
<evidence type="ECO:0000259" key="1">
    <source>
        <dbReference type="Pfam" id="PF26642"/>
    </source>
</evidence>
<name>A0A3D8VH48_9GAMM</name>
<organism evidence="2 3">
    <name type="scientific">Lysobacter soli</name>
    <dbReference type="NCBI Taxonomy" id="453783"/>
    <lineage>
        <taxon>Bacteria</taxon>
        <taxon>Pseudomonadati</taxon>
        <taxon>Pseudomonadota</taxon>
        <taxon>Gammaproteobacteria</taxon>
        <taxon>Lysobacterales</taxon>
        <taxon>Lysobacteraceae</taxon>
        <taxon>Lysobacter</taxon>
    </lineage>
</organism>
<sequence length="89" mass="10161">MPTKSRPAPARTLCYVISDPARDIVSRTRDQLSLLARLTAARVRHDDAELEMPQPTLFHVLQTLCNDLDHALRDMKLRWPTGESPPERT</sequence>
<evidence type="ECO:0000313" key="2">
    <source>
        <dbReference type="EMBL" id="RDY68687.1"/>
    </source>
</evidence>
<dbReference type="InterPro" id="IPR058099">
    <property type="entry name" value="T3SS_XAC0095_dom"/>
</dbReference>
<dbReference type="NCBIfam" id="NF047335">
    <property type="entry name" value="T3SS_XAC0095"/>
    <property type="match status" value="1"/>
</dbReference>
<dbReference type="Pfam" id="PF26642">
    <property type="entry name" value="XAC0095_dom"/>
    <property type="match status" value="1"/>
</dbReference>
<dbReference type="EMBL" id="QTJR01000002">
    <property type="protein sequence ID" value="RDY68687.1"/>
    <property type="molecule type" value="Genomic_DNA"/>
</dbReference>
<gene>
    <name evidence="2" type="ORF">DX912_04075</name>
</gene>
<dbReference type="Proteomes" id="UP000256829">
    <property type="component" value="Unassembled WGS sequence"/>
</dbReference>
<feature type="domain" description="XAC0095-like" evidence="1">
    <location>
        <begin position="13"/>
        <end position="76"/>
    </location>
</feature>
<proteinExistence type="predicted"/>
<protein>
    <recommendedName>
        <fullName evidence="1">XAC0095-like domain-containing protein</fullName>
    </recommendedName>
</protein>
<dbReference type="AlphaFoldDB" id="A0A3D8VH48"/>
<dbReference type="RefSeq" id="WP_115841201.1">
    <property type="nucleotide sequence ID" value="NZ_CP183976.1"/>
</dbReference>
<comment type="caution">
    <text evidence="2">The sequence shown here is derived from an EMBL/GenBank/DDBJ whole genome shotgun (WGS) entry which is preliminary data.</text>
</comment>